<name>A0ABS8ZLU7_9PSEU</name>
<dbReference type="Proteomes" id="UP001521150">
    <property type="component" value="Unassembled WGS sequence"/>
</dbReference>
<evidence type="ECO:0000313" key="3">
    <source>
        <dbReference type="Proteomes" id="UP001521150"/>
    </source>
</evidence>
<proteinExistence type="predicted"/>
<evidence type="ECO:0000259" key="1">
    <source>
        <dbReference type="PROSITE" id="PS51737"/>
    </source>
</evidence>
<dbReference type="PANTHER" id="PTHR30461">
    <property type="entry name" value="DNA-INVERTASE FROM LAMBDOID PROPHAGE"/>
    <property type="match status" value="1"/>
</dbReference>
<dbReference type="RefSeq" id="WP_233730237.1">
    <property type="nucleotide sequence ID" value="NZ_JAJVCN010000003.1"/>
</dbReference>
<dbReference type="InterPro" id="IPR036162">
    <property type="entry name" value="Resolvase-like_N_sf"/>
</dbReference>
<dbReference type="EMBL" id="JAJVCN010000003">
    <property type="protein sequence ID" value="MCE7008766.1"/>
    <property type="molecule type" value="Genomic_DNA"/>
</dbReference>
<dbReference type="Gene3D" id="3.90.1750.20">
    <property type="entry name" value="Putative Large Serine Recombinase, Chain B, Domain 2"/>
    <property type="match status" value="1"/>
</dbReference>
<comment type="caution">
    <text evidence="2">The sequence shown here is derived from an EMBL/GenBank/DDBJ whole genome shotgun (WGS) entry which is preliminary data.</text>
</comment>
<accession>A0ABS8ZLU7</accession>
<dbReference type="InterPro" id="IPR038109">
    <property type="entry name" value="DNA_bind_recomb_sf"/>
</dbReference>
<dbReference type="Pfam" id="PF07508">
    <property type="entry name" value="Recombinase"/>
    <property type="match status" value="1"/>
</dbReference>
<protein>
    <submittedName>
        <fullName evidence="2">Recombinase family protein</fullName>
    </submittedName>
</protein>
<dbReference type="InterPro" id="IPR011109">
    <property type="entry name" value="DNA_bind_recombinase_dom"/>
</dbReference>
<dbReference type="Gene3D" id="3.40.50.1390">
    <property type="entry name" value="Resolvase, N-terminal catalytic domain"/>
    <property type="match status" value="1"/>
</dbReference>
<dbReference type="InterPro" id="IPR050639">
    <property type="entry name" value="SSR_resolvase"/>
</dbReference>
<dbReference type="InterPro" id="IPR006119">
    <property type="entry name" value="Resolv_N"/>
</dbReference>
<dbReference type="Pfam" id="PF00239">
    <property type="entry name" value="Resolvase"/>
    <property type="match status" value="1"/>
</dbReference>
<reference evidence="2 3" key="1">
    <citation type="submission" date="2021-12" db="EMBL/GenBank/DDBJ databases">
        <title>Genome sequence of Kibdelosporangium philippinense ATCC 49844.</title>
        <authorList>
            <person name="Fedorov E.A."/>
            <person name="Omeragic M."/>
            <person name="Shalygina K.F."/>
            <person name="Maclea K.S."/>
        </authorList>
    </citation>
    <scope>NUCLEOTIDE SEQUENCE [LARGE SCALE GENOMIC DNA]</scope>
    <source>
        <strain evidence="2 3">ATCC 49844</strain>
    </source>
</reference>
<dbReference type="SMART" id="SM00857">
    <property type="entry name" value="Resolvase"/>
    <property type="match status" value="1"/>
</dbReference>
<dbReference type="CDD" id="cd00338">
    <property type="entry name" value="Ser_Recombinase"/>
    <property type="match status" value="1"/>
</dbReference>
<sequence>MAADLLELDDLLCLREFLRVSNDRSGREASLDQQHEVLVADGQRDRFRLHPEPYREVGSASKYAKKARKDFDRLVKDLETGQFGAGGLALWELSRGSRKVKEWAHMIELLEEQGLLVWIHTHRRMYDPRIARDRRTLLEEAIDAEIESHKTSERLMRDVASRAAEGKAAGRLSWGYTRRHDEETGKLIGRVVIPEIAKLVNELFGRVVRGEAISGIEKLWARRGIVNGVGKPFTHAQLVEVLRNRTYIAERVHLPGKQGRWWYHRDEVRITKGDWPPILKGKKGRKLFFAAQTILDDPSRQKVRPGGSRHLQTMFTLCDECVGPMVVSGKRPSKAMKNVVRPGKGTAGGIRNEDGEGRAPIYRCKNKGCVTINKDDLEKFTIEVVLAYLSSPKVYEDLVRLDGEGGQELESLREKLDVLRQEHRDLIQSRKARRITLAAFESLEPDLVNEIETCEKEIRRLETPPVLRGLIEPGVDVRERWEQIDDPVRRRAIVQVVLTPERAGQLRVLKSPGPGKRWPVESRVVLHQAPAA</sequence>
<feature type="domain" description="Recombinase" evidence="1">
    <location>
        <begin position="173"/>
        <end position="301"/>
    </location>
</feature>
<dbReference type="PROSITE" id="PS51737">
    <property type="entry name" value="RECOMBINASE_DNA_BIND"/>
    <property type="match status" value="1"/>
</dbReference>
<dbReference type="SUPFAM" id="SSF53041">
    <property type="entry name" value="Resolvase-like"/>
    <property type="match status" value="1"/>
</dbReference>
<organism evidence="2 3">
    <name type="scientific">Kibdelosporangium philippinense</name>
    <dbReference type="NCBI Taxonomy" id="211113"/>
    <lineage>
        <taxon>Bacteria</taxon>
        <taxon>Bacillati</taxon>
        <taxon>Actinomycetota</taxon>
        <taxon>Actinomycetes</taxon>
        <taxon>Pseudonocardiales</taxon>
        <taxon>Pseudonocardiaceae</taxon>
        <taxon>Kibdelosporangium</taxon>
    </lineage>
</organism>
<keyword evidence="3" id="KW-1185">Reference proteome</keyword>
<gene>
    <name evidence="2" type="ORF">LWC34_39035</name>
</gene>
<evidence type="ECO:0000313" key="2">
    <source>
        <dbReference type="EMBL" id="MCE7008766.1"/>
    </source>
</evidence>
<dbReference type="PANTHER" id="PTHR30461:SF23">
    <property type="entry name" value="DNA RECOMBINASE-RELATED"/>
    <property type="match status" value="1"/>
</dbReference>